<gene>
    <name evidence="2" type="ORF">Tci_855070</name>
</gene>
<feature type="region of interest" description="Disordered" evidence="1">
    <location>
        <begin position="64"/>
        <end position="95"/>
    </location>
</feature>
<reference evidence="2" key="1">
    <citation type="journal article" date="2019" name="Sci. Rep.">
        <title>Draft genome of Tanacetum cinerariifolium, the natural source of mosquito coil.</title>
        <authorList>
            <person name="Yamashiro T."/>
            <person name="Shiraishi A."/>
            <person name="Satake H."/>
            <person name="Nakayama K."/>
        </authorList>
    </citation>
    <scope>NUCLEOTIDE SEQUENCE</scope>
</reference>
<comment type="caution">
    <text evidence="2">The sequence shown here is derived from an EMBL/GenBank/DDBJ whole genome shotgun (WGS) entry which is preliminary data.</text>
</comment>
<feature type="compositionally biased region" description="Pro residues" evidence="1">
    <location>
        <begin position="68"/>
        <end position="89"/>
    </location>
</feature>
<name>A0A699R9N6_TANCI</name>
<feature type="compositionally biased region" description="Basic residues" evidence="1">
    <location>
        <begin position="122"/>
        <end position="132"/>
    </location>
</feature>
<organism evidence="2">
    <name type="scientific">Tanacetum cinerariifolium</name>
    <name type="common">Dalmatian daisy</name>
    <name type="synonym">Chrysanthemum cinerariifolium</name>
    <dbReference type="NCBI Taxonomy" id="118510"/>
    <lineage>
        <taxon>Eukaryota</taxon>
        <taxon>Viridiplantae</taxon>
        <taxon>Streptophyta</taxon>
        <taxon>Embryophyta</taxon>
        <taxon>Tracheophyta</taxon>
        <taxon>Spermatophyta</taxon>
        <taxon>Magnoliopsida</taxon>
        <taxon>eudicotyledons</taxon>
        <taxon>Gunneridae</taxon>
        <taxon>Pentapetalae</taxon>
        <taxon>asterids</taxon>
        <taxon>campanulids</taxon>
        <taxon>Asterales</taxon>
        <taxon>Asteraceae</taxon>
        <taxon>Asteroideae</taxon>
        <taxon>Anthemideae</taxon>
        <taxon>Anthemidinae</taxon>
        <taxon>Tanacetum</taxon>
    </lineage>
</organism>
<dbReference type="AlphaFoldDB" id="A0A699R9N6"/>
<feature type="non-terminal residue" evidence="2">
    <location>
        <position position="141"/>
    </location>
</feature>
<evidence type="ECO:0000256" key="1">
    <source>
        <dbReference type="SAM" id="MobiDB-lite"/>
    </source>
</evidence>
<proteinExistence type="predicted"/>
<accession>A0A699R9N6</accession>
<dbReference type="EMBL" id="BKCJ011087744">
    <property type="protein sequence ID" value="GFC83100.1"/>
    <property type="molecule type" value="Genomic_DNA"/>
</dbReference>
<evidence type="ECO:0000313" key="2">
    <source>
        <dbReference type="EMBL" id="GFC83100.1"/>
    </source>
</evidence>
<protein>
    <submittedName>
        <fullName evidence="2">Uncharacterized protein</fullName>
    </submittedName>
</protein>
<sequence length="141" mass="15503">MYPRFIQLIIQNQVGDLSTHTTRFISPALTQKEELGAEQVQVNAAVDAAVVAAVVEDVAEDVVHMATPSPPPHGISSPPQKPSLPPHQPPCLENDKAAQQLEIVKLKARVKKLEKINMVKSSKLRRLKKARTSQRVESSDD</sequence>
<feature type="region of interest" description="Disordered" evidence="1">
    <location>
        <begin position="121"/>
        <end position="141"/>
    </location>
</feature>